<protein>
    <recommendedName>
        <fullName evidence="8">UDP-glucose 4-epimerase</fullName>
        <ecNumber evidence="8">5.1.3.2</ecNumber>
    </recommendedName>
</protein>
<comment type="catalytic activity">
    <reaction evidence="1">
        <text>UDP-N-acetyl-alpha-D-glucosamine = UDP-N-acetyl-alpha-D-galactosamine</text>
        <dbReference type="Rhea" id="RHEA:20517"/>
        <dbReference type="ChEBI" id="CHEBI:57705"/>
        <dbReference type="ChEBI" id="CHEBI:67138"/>
        <dbReference type="EC" id="5.1.3.7"/>
    </reaction>
</comment>
<accession>A0A3R7PBW4</accession>
<dbReference type="InterPro" id="IPR005886">
    <property type="entry name" value="UDP_G4E"/>
</dbReference>
<evidence type="ECO:0000256" key="2">
    <source>
        <dbReference type="ARBA" id="ARBA00000083"/>
    </source>
</evidence>
<comment type="pathway">
    <text evidence="4 8">Carbohydrate metabolism; galactose metabolism.</text>
</comment>
<reference evidence="10 11" key="2">
    <citation type="submission" date="2019-01" db="EMBL/GenBank/DDBJ databases">
        <title>The decoding of complex shrimp genome reveals the adaptation for benthos swimmer, frequently molting mechanism and breeding impact on genome.</title>
        <authorList>
            <person name="Sun Y."/>
            <person name="Gao Y."/>
            <person name="Yu Y."/>
        </authorList>
    </citation>
    <scope>NUCLEOTIDE SEQUENCE [LARGE SCALE GENOMIC DNA]</scope>
    <source>
        <tissue evidence="10">Muscle</tissue>
    </source>
</reference>
<reference evidence="10 11" key="1">
    <citation type="submission" date="2018-04" db="EMBL/GenBank/DDBJ databases">
        <authorList>
            <person name="Zhang X."/>
            <person name="Yuan J."/>
            <person name="Li F."/>
            <person name="Xiang J."/>
        </authorList>
    </citation>
    <scope>NUCLEOTIDE SEQUENCE [LARGE SCALE GENOMIC DNA]</scope>
    <source>
        <tissue evidence="10">Muscle</tissue>
    </source>
</reference>
<dbReference type="EC" id="5.1.3.2" evidence="8"/>
<comment type="caution">
    <text evidence="10">The sequence shown here is derived from an EMBL/GenBank/DDBJ whole genome shotgun (WGS) entry which is preliminary data.</text>
</comment>
<dbReference type="NCBIfam" id="TIGR01179">
    <property type="entry name" value="galE"/>
    <property type="match status" value="1"/>
</dbReference>
<dbReference type="Gene3D" id="3.40.50.720">
    <property type="entry name" value="NAD(P)-binding Rossmann-like Domain"/>
    <property type="match status" value="1"/>
</dbReference>
<evidence type="ECO:0000256" key="1">
    <source>
        <dbReference type="ARBA" id="ARBA00000014"/>
    </source>
</evidence>
<name>A0A3R7PBW4_PENVA</name>
<keyword evidence="5 8" id="KW-0520">NAD</keyword>
<dbReference type="InterPro" id="IPR001509">
    <property type="entry name" value="Epimerase_deHydtase"/>
</dbReference>
<dbReference type="OrthoDB" id="9402762at2759"/>
<dbReference type="PANTHER" id="PTHR43725:SF47">
    <property type="entry name" value="UDP-GLUCOSE 4-EPIMERASE"/>
    <property type="match status" value="1"/>
</dbReference>
<evidence type="ECO:0000256" key="8">
    <source>
        <dbReference type="RuleBase" id="RU366046"/>
    </source>
</evidence>
<evidence type="ECO:0000256" key="3">
    <source>
        <dbReference type="ARBA" id="ARBA00001911"/>
    </source>
</evidence>
<feature type="domain" description="NAD-dependent epimerase/dehydratase" evidence="9">
    <location>
        <begin position="10"/>
        <end position="265"/>
    </location>
</feature>
<comment type="cofactor">
    <cofactor evidence="3 8">
        <name>NAD(+)</name>
        <dbReference type="ChEBI" id="CHEBI:57540"/>
    </cofactor>
</comment>
<evidence type="ECO:0000259" key="9">
    <source>
        <dbReference type="Pfam" id="PF01370"/>
    </source>
</evidence>
<dbReference type="GO" id="GO:0033499">
    <property type="term" value="P:galactose catabolic process via UDP-galactose, Leloir pathway"/>
    <property type="evidence" value="ECO:0007669"/>
    <property type="project" value="TreeGrafter"/>
</dbReference>
<evidence type="ECO:0000256" key="6">
    <source>
        <dbReference type="ARBA" id="ARBA00023144"/>
    </source>
</evidence>
<gene>
    <name evidence="10" type="ORF">C7M84_025538</name>
</gene>
<keyword evidence="11" id="KW-1185">Reference proteome</keyword>
<evidence type="ECO:0000256" key="5">
    <source>
        <dbReference type="ARBA" id="ARBA00023027"/>
    </source>
</evidence>
<dbReference type="AlphaFoldDB" id="A0A3R7PBW4"/>
<dbReference type="STRING" id="6689.A0A3R7PBW4"/>
<dbReference type="SUPFAM" id="SSF51735">
    <property type="entry name" value="NAD(P)-binding Rossmann-fold domains"/>
    <property type="match status" value="1"/>
</dbReference>
<comment type="subunit">
    <text evidence="8">Homodimer.</text>
</comment>
<proteinExistence type="inferred from homology"/>
<dbReference type="Proteomes" id="UP000283509">
    <property type="component" value="Unassembled WGS sequence"/>
</dbReference>
<dbReference type="UniPathway" id="UPA00214"/>
<evidence type="ECO:0000313" key="10">
    <source>
        <dbReference type="EMBL" id="ROT81304.1"/>
    </source>
</evidence>
<dbReference type="GO" id="GO:0003974">
    <property type="term" value="F:UDP-N-acetylglucosamine 4-epimerase activity"/>
    <property type="evidence" value="ECO:0007669"/>
    <property type="project" value="UniProtKB-EC"/>
</dbReference>
<keyword evidence="7 8" id="KW-0413">Isomerase</keyword>
<dbReference type="Gene3D" id="3.90.25.10">
    <property type="entry name" value="UDP-galactose 4-epimerase, domain 1"/>
    <property type="match status" value="1"/>
</dbReference>
<evidence type="ECO:0000256" key="4">
    <source>
        <dbReference type="ARBA" id="ARBA00004947"/>
    </source>
</evidence>
<organism evidence="10 11">
    <name type="scientific">Penaeus vannamei</name>
    <name type="common">Whiteleg shrimp</name>
    <name type="synonym">Litopenaeus vannamei</name>
    <dbReference type="NCBI Taxonomy" id="6689"/>
    <lineage>
        <taxon>Eukaryota</taxon>
        <taxon>Metazoa</taxon>
        <taxon>Ecdysozoa</taxon>
        <taxon>Arthropoda</taxon>
        <taxon>Crustacea</taxon>
        <taxon>Multicrustacea</taxon>
        <taxon>Malacostraca</taxon>
        <taxon>Eumalacostraca</taxon>
        <taxon>Eucarida</taxon>
        <taxon>Decapoda</taxon>
        <taxon>Dendrobranchiata</taxon>
        <taxon>Penaeoidea</taxon>
        <taxon>Penaeidae</taxon>
        <taxon>Penaeus</taxon>
    </lineage>
</organism>
<comment type="catalytic activity">
    <reaction evidence="2 8">
        <text>UDP-alpha-D-glucose = UDP-alpha-D-galactose</text>
        <dbReference type="Rhea" id="RHEA:22168"/>
        <dbReference type="ChEBI" id="CHEBI:58885"/>
        <dbReference type="ChEBI" id="CHEBI:66914"/>
        <dbReference type="EC" id="5.1.3.2"/>
    </reaction>
</comment>
<dbReference type="CDD" id="cd05247">
    <property type="entry name" value="UDP_G4E_1_SDR_e"/>
    <property type="match status" value="1"/>
</dbReference>
<dbReference type="GO" id="GO:0003978">
    <property type="term" value="F:UDP-glucose 4-epimerase activity"/>
    <property type="evidence" value="ECO:0007669"/>
    <property type="project" value="UniProtKB-UniRule"/>
</dbReference>
<dbReference type="InterPro" id="IPR036291">
    <property type="entry name" value="NAD(P)-bd_dom_sf"/>
</dbReference>
<dbReference type="Pfam" id="PF01370">
    <property type="entry name" value="Epimerase"/>
    <property type="match status" value="1"/>
</dbReference>
<evidence type="ECO:0000313" key="11">
    <source>
        <dbReference type="Proteomes" id="UP000283509"/>
    </source>
</evidence>
<sequence>MSKVEGLDTILVTGGAGFVGSHTIVELLKAGYKVVVVDSCINSHPPKEGRDLPPVLERVQDLTGQTVTFHHLSILDREALKDVFLKHKVDAVIHFAALKAVGESVKRPLDYYHNNITGTATLLRVMGEVGVKRLVFSSSSTVYGPAKYFPTDEEHPTGQGVTNPYGRSKFVCEEMMKDLAKAEEGWQLVLLRYFNPVGAHPSGDIGEDPLGIPVNLMPYIAQVAVGRRERINVFGGDWDTPDRTCIRDFMHVMDLAEGHTAALTKFGDPAFSGAKPFNLGRGKGVSVLEMIAAFSRACGKEIPYKVVGRREGDVPTMVASCALAEKELGLEGHEEPGRNV</sequence>
<evidence type="ECO:0000256" key="7">
    <source>
        <dbReference type="ARBA" id="ARBA00023235"/>
    </source>
</evidence>
<dbReference type="GO" id="GO:0005829">
    <property type="term" value="C:cytosol"/>
    <property type="evidence" value="ECO:0007669"/>
    <property type="project" value="TreeGrafter"/>
</dbReference>
<dbReference type="EMBL" id="QCYY01000992">
    <property type="protein sequence ID" value="ROT81304.1"/>
    <property type="molecule type" value="Genomic_DNA"/>
</dbReference>
<keyword evidence="6" id="KW-0299">Galactose metabolism</keyword>
<comment type="similarity">
    <text evidence="8">Belongs to the NAD(P)-dependent epimerase/dehydratase family.</text>
</comment>
<dbReference type="PANTHER" id="PTHR43725">
    <property type="entry name" value="UDP-GLUCOSE 4-EPIMERASE"/>
    <property type="match status" value="1"/>
</dbReference>
<keyword evidence="8" id="KW-0119">Carbohydrate metabolism</keyword>